<evidence type="ECO:0000259" key="2">
    <source>
        <dbReference type="Pfam" id="PF04773"/>
    </source>
</evidence>
<reference evidence="3 4" key="1">
    <citation type="submission" date="2018-02" db="EMBL/GenBank/DDBJ databases">
        <title>Comparative genomes isolates from brazilian mangrove.</title>
        <authorList>
            <person name="Araujo J.E."/>
            <person name="Taketani R.G."/>
            <person name="Silva M.C.P."/>
            <person name="Loureco M.V."/>
            <person name="Andreote F.D."/>
        </authorList>
    </citation>
    <scope>NUCLEOTIDE SEQUENCE [LARGE SCALE GENOMIC DNA]</scope>
    <source>
        <strain evidence="3 4">HEX-2 MGV</strain>
    </source>
</reference>
<dbReference type="InterPro" id="IPR006860">
    <property type="entry name" value="FecR"/>
</dbReference>
<feature type="domain" description="FecR protein" evidence="2">
    <location>
        <begin position="171"/>
        <end position="250"/>
    </location>
</feature>
<accession>A0A2S8FF02</accession>
<organism evidence="3 4">
    <name type="scientific">Blastopirellula marina</name>
    <dbReference type="NCBI Taxonomy" id="124"/>
    <lineage>
        <taxon>Bacteria</taxon>
        <taxon>Pseudomonadati</taxon>
        <taxon>Planctomycetota</taxon>
        <taxon>Planctomycetia</taxon>
        <taxon>Pirellulales</taxon>
        <taxon>Pirellulaceae</taxon>
        <taxon>Blastopirellula</taxon>
    </lineage>
</organism>
<evidence type="ECO:0000313" key="4">
    <source>
        <dbReference type="Proteomes" id="UP000240009"/>
    </source>
</evidence>
<feature type="transmembrane region" description="Helical" evidence="1">
    <location>
        <begin position="104"/>
        <end position="126"/>
    </location>
</feature>
<dbReference type="Gene3D" id="2.60.120.1440">
    <property type="match status" value="1"/>
</dbReference>
<dbReference type="AlphaFoldDB" id="A0A2S8FF02"/>
<protein>
    <submittedName>
        <fullName evidence="3">Iron dicitrate transport regulator FecR</fullName>
    </submittedName>
</protein>
<keyword evidence="1" id="KW-0472">Membrane</keyword>
<comment type="caution">
    <text evidence="3">The sequence shown here is derived from an EMBL/GenBank/DDBJ whole genome shotgun (WGS) entry which is preliminary data.</text>
</comment>
<gene>
    <name evidence="3" type="ORF">C5Y96_14900</name>
</gene>
<keyword evidence="1" id="KW-1133">Transmembrane helix</keyword>
<evidence type="ECO:0000256" key="1">
    <source>
        <dbReference type="SAM" id="Phobius"/>
    </source>
</evidence>
<evidence type="ECO:0000313" key="3">
    <source>
        <dbReference type="EMBL" id="PQO30745.1"/>
    </source>
</evidence>
<keyword evidence="1" id="KW-0812">Transmembrane</keyword>
<dbReference type="InterPro" id="IPR012373">
    <property type="entry name" value="Ferrdict_sens_TM"/>
</dbReference>
<name>A0A2S8FF02_9BACT</name>
<sequence length="478" mass="52240">MHRPKDGSGGIIDIVNEKKPPEPFGNFIADKKTRDLVDACLSSVATEEQRDQLSKLIVESQEACDYYIAQCTMVSQLLTYSKNVQDIKPELPTIERPQSNRHMISGWIIAIAASVLIVFIGSYSQWNTRDNVVNVAQSEVVGEMLSEIGIEQTKPVALIMGKRVSIESGSSEVRLLNDVSFSIAAPASFVIETANQCRVWQGKMTVSVPVGAKGFRVVTDHADIVDQGTRFGVAVNPETGTDVAVFEGRVDLASQSAEKRLEVGRAATIATDGSMSRMQLVRIDTFEASNVSEDSKESTISSVQDNIHSSDVFGYYRIVPNGFGEEQPAYVDRGHQWNGVTADGLPRELLGGDYVMPFNNDKVEKEIEVTITLSRAANLYVLFDKRAEIPKWLSDRFVDTGEEAGQDEGGEVPGFKTHKRTTIGSGVSIDAVFSVWKSHEPLKGDIVLGGLWADKPETTITTAEEISMYGVVAVPVLD</sequence>
<dbReference type="Proteomes" id="UP000240009">
    <property type="component" value="Unassembled WGS sequence"/>
</dbReference>
<dbReference type="GO" id="GO:0016989">
    <property type="term" value="F:sigma factor antagonist activity"/>
    <property type="evidence" value="ECO:0007669"/>
    <property type="project" value="TreeGrafter"/>
</dbReference>
<dbReference type="PANTHER" id="PTHR30273:SF2">
    <property type="entry name" value="PROTEIN FECR"/>
    <property type="match status" value="1"/>
</dbReference>
<dbReference type="PANTHER" id="PTHR30273">
    <property type="entry name" value="PERIPLASMIC SIGNAL SENSOR AND SIGMA FACTOR ACTIVATOR FECR-RELATED"/>
    <property type="match status" value="1"/>
</dbReference>
<proteinExistence type="predicted"/>
<dbReference type="Pfam" id="PF04773">
    <property type="entry name" value="FecR"/>
    <property type="match status" value="1"/>
</dbReference>
<dbReference type="EMBL" id="PUIA01000038">
    <property type="protein sequence ID" value="PQO30745.1"/>
    <property type="molecule type" value="Genomic_DNA"/>
</dbReference>